<evidence type="ECO:0000256" key="6">
    <source>
        <dbReference type="ARBA" id="ARBA00023143"/>
    </source>
</evidence>
<dbReference type="RefSeq" id="WP_186842897.1">
    <property type="nucleotide sequence ID" value="NZ_WJBC01000017.1"/>
</dbReference>
<dbReference type="Proteomes" id="UP000603234">
    <property type="component" value="Unassembled WGS sequence"/>
</dbReference>
<dbReference type="NCBIfam" id="TIGR02492">
    <property type="entry name" value="flgK_ends"/>
    <property type="match status" value="1"/>
</dbReference>
<evidence type="ECO:0000256" key="3">
    <source>
        <dbReference type="ARBA" id="ARBA00009677"/>
    </source>
</evidence>
<dbReference type="PRINTS" id="PR01005">
    <property type="entry name" value="FLGHOOKAP1"/>
</dbReference>
<dbReference type="PANTHER" id="PTHR30033:SF1">
    <property type="entry name" value="FLAGELLAR HOOK-ASSOCIATED PROTEIN 1"/>
    <property type="match status" value="1"/>
</dbReference>
<dbReference type="InterPro" id="IPR002371">
    <property type="entry name" value="FlgK"/>
</dbReference>
<feature type="domain" description="Flagellar basal body rod protein N-terminal" evidence="9">
    <location>
        <begin position="8"/>
        <end position="38"/>
    </location>
</feature>
<feature type="domain" description="Flagellar hook-associated protein FlgK helical" evidence="10">
    <location>
        <begin position="101"/>
        <end position="371"/>
    </location>
</feature>
<evidence type="ECO:0000256" key="5">
    <source>
        <dbReference type="ARBA" id="ARBA00022525"/>
    </source>
</evidence>
<evidence type="ECO:0000259" key="9">
    <source>
        <dbReference type="Pfam" id="PF00460"/>
    </source>
</evidence>
<dbReference type="Pfam" id="PF00460">
    <property type="entry name" value="Flg_bb_rod"/>
    <property type="match status" value="1"/>
</dbReference>
<comment type="caution">
    <text evidence="11">The sequence shown here is derived from an EMBL/GenBank/DDBJ whole genome shotgun (WGS) entry which is preliminary data.</text>
</comment>
<gene>
    <name evidence="7 11" type="primary">flgK</name>
    <name evidence="11" type="ORF">GH808_11285</name>
</gene>
<keyword evidence="5 7" id="KW-0964">Secreted</keyword>
<keyword evidence="8" id="KW-0175">Coiled coil</keyword>
<comment type="subcellular location">
    <subcellularLocation>
        <location evidence="1 7">Bacterial flagellum</location>
    </subcellularLocation>
    <subcellularLocation>
        <location evidence="2 7">Secreted</location>
    </subcellularLocation>
</comment>
<evidence type="ECO:0000256" key="7">
    <source>
        <dbReference type="RuleBase" id="RU362065"/>
    </source>
</evidence>
<reference evidence="11 12" key="1">
    <citation type="journal article" date="2020" name="mSystems">
        <title>Defining Genomic and Predicted Metabolic Features of the Acetobacterium Genus.</title>
        <authorList>
            <person name="Ross D.E."/>
            <person name="Marshall C.W."/>
            <person name="Gulliver D."/>
            <person name="May H.D."/>
            <person name="Norman R.S."/>
        </authorList>
    </citation>
    <scope>NUCLEOTIDE SEQUENCE [LARGE SCALE GENOMIC DNA]</scope>
    <source>
        <strain evidence="11 12">DSM 8238</strain>
    </source>
</reference>
<keyword evidence="11" id="KW-0966">Cell projection</keyword>
<dbReference type="EMBL" id="WJBC01000017">
    <property type="protein sequence ID" value="MBC3805014.1"/>
    <property type="molecule type" value="Genomic_DNA"/>
</dbReference>
<evidence type="ECO:0000256" key="2">
    <source>
        <dbReference type="ARBA" id="ARBA00004613"/>
    </source>
</evidence>
<keyword evidence="11" id="KW-0969">Cilium</keyword>
<evidence type="ECO:0000313" key="12">
    <source>
        <dbReference type="Proteomes" id="UP000603234"/>
    </source>
</evidence>
<dbReference type="InterPro" id="IPR019776">
    <property type="entry name" value="Flagellar_basal_body_rod_CS"/>
</dbReference>
<evidence type="ECO:0000256" key="1">
    <source>
        <dbReference type="ARBA" id="ARBA00004365"/>
    </source>
</evidence>
<dbReference type="PROSITE" id="PS00588">
    <property type="entry name" value="FLAGELLA_BB_ROD"/>
    <property type="match status" value="1"/>
</dbReference>
<name>A0ABR6WWK5_9FIRM</name>
<dbReference type="Pfam" id="PF22638">
    <property type="entry name" value="FlgK_D1"/>
    <property type="match status" value="1"/>
</dbReference>
<evidence type="ECO:0000259" key="10">
    <source>
        <dbReference type="Pfam" id="PF22638"/>
    </source>
</evidence>
<keyword evidence="6 7" id="KW-0975">Bacterial flagellum</keyword>
<dbReference type="PANTHER" id="PTHR30033">
    <property type="entry name" value="FLAGELLAR HOOK-ASSOCIATED PROTEIN 1"/>
    <property type="match status" value="1"/>
</dbReference>
<evidence type="ECO:0000256" key="8">
    <source>
        <dbReference type="SAM" id="Coils"/>
    </source>
</evidence>
<keyword evidence="12" id="KW-1185">Reference proteome</keyword>
<keyword evidence="11" id="KW-0282">Flagellum</keyword>
<protein>
    <recommendedName>
        <fullName evidence="4 7">Flagellar hook-associated protein 1</fullName>
        <shortName evidence="7">HAP1</shortName>
    </recommendedName>
</protein>
<dbReference type="InterPro" id="IPR053927">
    <property type="entry name" value="FlgK_helical"/>
</dbReference>
<dbReference type="InterPro" id="IPR001444">
    <property type="entry name" value="Flag_bb_rod_N"/>
</dbReference>
<evidence type="ECO:0000313" key="11">
    <source>
        <dbReference type="EMBL" id="MBC3805014.1"/>
    </source>
</evidence>
<sequence length="535" mass="58106">MRGSFEAFQVASRGMAASQATINVTGNNVANVNTEGYTRQRVDVNSVTISGAVQKYANPQISSGLGAEAVGTSQSRDPYVDTRFRAQNAETSTYNTMKSSLTNLEDVFDEAENEALQGQLSDFTNTLQSLSNATSSSDISQVVRSAAQKVTQYINMYANQLEDVRAEQTEDLNIVTDNFNVYVKNIANLNDQIQKEEIYGNTPNELYDQRNLLIDKLSAVANIKVTTKAQKVEGSENLTISHLSITLNDVTDSDDNPITIVDNDDFASLTMVEVTTKVDGKDVKTGEVSLTLEDAKGVINKNAEKAISNGSIKGYLDIINGKGSFADISKGESDAKGISYYSKSMDIFAQTFAKTINDINALYTHTDTATGTITHGTALFTSTDGTSTTDITAANIRVSTAWLDDPTNIKTTSTDAETTTGKPDNVLRMISEMNSTEHDYKKPDGTDYGSKRSFHEYVTGLLGELSTDVGLYTNFSKTANGVLDTISTMRDETSGVSLNEEGVNLTAFQKVYNATIRYFNVLDENLDKVINSMGV</sequence>
<proteinExistence type="inferred from homology"/>
<organism evidence="11 12">
    <name type="scientific">Acetobacterium fimetarium</name>
    <dbReference type="NCBI Taxonomy" id="52691"/>
    <lineage>
        <taxon>Bacteria</taxon>
        <taxon>Bacillati</taxon>
        <taxon>Bacillota</taxon>
        <taxon>Clostridia</taxon>
        <taxon>Eubacteriales</taxon>
        <taxon>Eubacteriaceae</taxon>
        <taxon>Acetobacterium</taxon>
    </lineage>
</organism>
<feature type="coiled-coil region" evidence="8">
    <location>
        <begin position="94"/>
        <end position="133"/>
    </location>
</feature>
<accession>A0ABR6WWK5</accession>
<evidence type="ECO:0000256" key="4">
    <source>
        <dbReference type="ARBA" id="ARBA00016244"/>
    </source>
</evidence>
<comment type="similarity">
    <text evidence="3 7">Belongs to the flagella basal body rod proteins family.</text>
</comment>